<name>A0A1S7NJJ3_AGRTU</name>
<accession>A0A1S7NJJ3</accession>
<gene>
    <name evidence="1" type="ORF">AGR4C_Cc10042</name>
</gene>
<dbReference type="AlphaFoldDB" id="A0A1S7NJJ3"/>
<proteinExistence type="predicted"/>
<reference evidence="1 2" key="1">
    <citation type="submission" date="2016-01" db="EMBL/GenBank/DDBJ databases">
        <authorList>
            <person name="Oliw E.H."/>
        </authorList>
    </citation>
    <scope>NUCLEOTIDE SEQUENCE [LARGE SCALE GENOMIC DNA]</scope>
    <source>
        <strain evidence="1 2">Kerr 14</strain>
    </source>
</reference>
<evidence type="ECO:0000313" key="2">
    <source>
        <dbReference type="Proteomes" id="UP000191897"/>
    </source>
</evidence>
<dbReference type="EMBL" id="FBWC01000001">
    <property type="protein sequence ID" value="CUX07757.1"/>
    <property type="molecule type" value="Genomic_DNA"/>
</dbReference>
<protein>
    <submittedName>
        <fullName evidence="1">Uncharacterized protein</fullName>
    </submittedName>
</protein>
<dbReference type="Proteomes" id="UP000191897">
    <property type="component" value="Unassembled WGS sequence"/>
</dbReference>
<evidence type="ECO:0000313" key="1">
    <source>
        <dbReference type="EMBL" id="CUX07757.1"/>
    </source>
</evidence>
<sequence length="37" mass="4052">MPGFYHEIIMTISLSAREPLPDPEAVPGLPKACADKR</sequence>
<organism evidence="1 2">
    <name type="scientific">Agrobacterium tumefaciens str. Kerr 14</name>
    <dbReference type="NCBI Taxonomy" id="1183424"/>
    <lineage>
        <taxon>Bacteria</taxon>
        <taxon>Pseudomonadati</taxon>
        <taxon>Pseudomonadota</taxon>
        <taxon>Alphaproteobacteria</taxon>
        <taxon>Hyphomicrobiales</taxon>
        <taxon>Rhizobiaceae</taxon>
        <taxon>Rhizobium/Agrobacterium group</taxon>
        <taxon>Agrobacterium</taxon>
        <taxon>Agrobacterium tumefaciens complex</taxon>
    </lineage>
</organism>